<evidence type="ECO:0000313" key="2">
    <source>
        <dbReference type="EMBL" id="CAG8658484.1"/>
    </source>
</evidence>
<evidence type="ECO:0000313" key="3">
    <source>
        <dbReference type="Proteomes" id="UP000789570"/>
    </source>
</evidence>
<dbReference type="EMBL" id="CAJVPQ010004801">
    <property type="protein sequence ID" value="CAG8658484.1"/>
    <property type="molecule type" value="Genomic_DNA"/>
</dbReference>
<keyword evidence="3" id="KW-1185">Reference proteome</keyword>
<reference evidence="2" key="1">
    <citation type="submission" date="2021-06" db="EMBL/GenBank/DDBJ databases">
        <authorList>
            <person name="Kallberg Y."/>
            <person name="Tangrot J."/>
            <person name="Rosling A."/>
        </authorList>
    </citation>
    <scope>NUCLEOTIDE SEQUENCE</scope>
    <source>
        <strain evidence="2">UK204</strain>
    </source>
</reference>
<feature type="coiled-coil region" evidence="1">
    <location>
        <begin position="11"/>
        <end position="38"/>
    </location>
</feature>
<evidence type="ECO:0000256" key="1">
    <source>
        <dbReference type="SAM" id="Coils"/>
    </source>
</evidence>
<dbReference type="Proteomes" id="UP000789570">
    <property type="component" value="Unassembled WGS sequence"/>
</dbReference>
<name>A0A9N9E4V4_9GLOM</name>
<gene>
    <name evidence="2" type="ORF">FCALED_LOCUS11427</name>
</gene>
<sequence length="63" mass="7327">MNNLLQTKRIIAERNRELQDIQNALKNTKSLNRILQEDFARITEKLQLLSSSSSSERVSIRTL</sequence>
<keyword evidence="1" id="KW-0175">Coiled coil</keyword>
<dbReference type="AlphaFoldDB" id="A0A9N9E4V4"/>
<accession>A0A9N9E4V4</accession>
<comment type="caution">
    <text evidence="2">The sequence shown here is derived from an EMBL/GenBank/DDBJ whole genome shotgun (WGS) entry which is preliminary data.</text>
</comment>
<protein>
    <submittedName>
        <fullName evidence="2">5609_t:CDS:1</fullName>
    </submittedName>
</protein>
<proteinExistence type="predicted"/>
<organism evidence="2 3">
    <name type="scientific">Funneliformis caledonium</name>
    <dbReference type="NCBI Taxonomy" id="1117310"/>
    <lineage>
        <taxon>Eukaryota</taxon>
        <taxon>Fungi</taxon>
        <taxon>Fungi incertae sedis</taxon>
        <taxon>Mucoromycota</taxon>
        <taxon>Glomeromycotina</taxon>
        <taxon>Glomeromycetes</taxon>
        <taxon>Glomerales</taxon>
        <taxon>Glomeraceae</taxon>
        <taxon>Funneliformis</taxon>
    </lineage>
</organism>